<name>A0A1H6F2D6_9GAMM</name>
<keyword evidence="2" id="KW-0378">Hydrolase</keyword>
<accession>A0A1H6F2D6</accession>
<dbReference type="NCBIfam" id="TIGR01613">
    <property type="entry name" value="primase_Cterm"/>
    <property type="match status" value="1"/>
</dbReference>
<dbReference type="GO" id="GO:0005524">
    <property type="term" value="F:ATP binding"/>
    <property type="evidence" value="ECO:0007669"/>
    <property type="project" value="UniProtKB-KW"/>
</dbReference>
<sequence length="827" mass="93619">MIKLSEEKLGEGITLKSAQEATKMNYLRKNEKGYFDTIPAAMLQKNWVCWRLKKLENGKTKKIPFNPITGKAASSTNPDTWGHFKDAYGTAYTEGSTYNGIGFVFPLEPTKNGYIVGIDFDNKGGKQINHFDDLPESWKKIISSFPSYLEISPSGTGLHLYIYAELPADVKHRYKLDDGTEIEIYQQGRYFTVTAHQLEGFEPFNYLVPYYEKFNNWLNVLNHETEKDFDSVTQSQSETVTQSNLENCVVWTPDWAITDIKFNRLWAGGLSDYDNDHSRADFALCLKLAFYTGSDAGLMDSWFRQSGLMREKWDKIHVKGKTYAQATIENAIAKCTTTWQPPTKQANNKNNHKNTGGGDELIQQGEGKLPAQSKLSMALSKTLAHIAFDDIREDWAIYQDNHWQYITKRAALKMINIEVLKSVGSLGYSSGYLSGVSSMIEMLLSSSDWNAKQGGIPFQNGVLRLNDLRLIPHSPQHRLTWQIPIQYQPNAQAIGFIEWLTESVGGHQDQVQLLRAYMNCILTGRADLQRYLELIGPGGTGKGTFIRICELLVGEANAYSTELKHLENNRFETANIYGKRLVVITDSQNYAGDVSVLKALTGQDSLRYEEKNKQGGLGFKAQCMIIIAANESIQSKDYTSGISRRRITINFNNRVHSSKRRDLTAEFIHELPGIINWVLDMPTDQVEALVRDTTETVESLVGTAKENLLNTNPIAQWLDEKVLYNLETKTSIGRAGGRERVNGVYINEDKLYPNYVGFCMDTGIKPLALNRWVNLLLELCNHQLNLSEVCRKRDKHGKYIKGLELFNVDDYDKLPPSPLTKKFPENA</sequence>
<dbReference type="PROSITE" id="PS51206">
    <property type="entry name" value="SF3_HELICASE_1"/>
    <property type="match status" value="1"/>
</dbReference>
<dbReference type="PANTHER" id="PTHR35372">
    <property type="entry name" value="ATP BINDING PROTEIN-RELATED"/>
    <property type="match status" value="1"/>
</dbReference>
<dbReference type="InterPro" id="IPR051620">
    <property type="entry name" value="ORF904-like_C"/>
</dbReference>
<dbReference type="EMBL" id="FMSV02000044">
    <property type="protein sequence ID" value="SEH04318.1"/>
    <property type="molecule type" value="Genomic_DNA"/>
</dbReference>
<evidence type="ECO:0000256" key="2">
    <source>
        <dbReference type="ARBA" id="ARBA00022801"/>
    </source>
</evidence>
<keyword evidence="1" id="KW-0547">Nucleotide-binding</keyword>
<organism evidence="6 7">
    <name type="scientific">Candidatus Venteria ishoeyi</name>
    <dbReference type="NCBI Taxonomy" id="1899563"/>
    <lineage>
        <taxon>Bacteria</taxon>
        <taxon>Pseudomonadati</taxon>
        <taxon>Pseudomonadota</taxon>
        <taxon>Gammaproteobacteria</taxon>
        <taxon>Thiotrichales</taxon>
        <taxon>Thiotrichaceae</taxon>
        <taxon>Venteria</taxon>
    </lineage>
</organism>
<dbReference type="InterPro" id="IPR054468">
    <property type="entry name" value="NrSPol-like_HBD"/>
</dbReference>
<proteinExistence type="predicted"/>
<evidence type="ECO:0000313" key="6">
    <source>
        <dbReference type="EMBL" id="SEH04318.1"/>
    </source>
</evidence>
<dbReference type="Proteomes" id="UP000236724">
    <property type="component" value="Unassembled WGS sequence"/>
</dbReference>
<dbReference type="InterPro" id="IPR014015">
    <property type="entry name" value="Helicase_SF3_DNA-vir"/>
</dbReference>
<dbReference type="Pfam" id="PF19263">
    <property type="entry name" value="DUF5906"/>
    <property type="match status" value="1"/>
</dbReference>
<feature type="region of interest" description="Disordered" evidence="4">
    <location>
        <begin position="340"/>
        <end position="359"/>
    </location>
</feature>
<dbReference type="OrthoDB" id="110640at2"/>
<dbReference type="Pfam" id="PF22763">
    <property type="entry name" value="NrS1-1_pol-like_HBD"/>
    <property type="match status" value="1"/>
</dbReference>
<dbReference type="InterPro" id="IPR006500">
    <property type="entry name" value="Helicase_put_C_phage/plasmid"/>
</dbReference>
<dbReference type="Gene3D" id="3.40.50.300">
    <property type="entry name" value="P-loop containing nucleotide triphosphate hydrolases"/>
    <property type="match status" value="1"/>
</dbReference>
<dbReference type="AlphaFoldDB" id="A0A1H6F2D6"/>
<evidence type="ECO:0000259" key="5">
    <source>
        <dbReference type="PROSITE" id="PS51206"/>
    </source>
</evidence>
<dbReference type="RefSeq" id="WP_103918394.1">
    <property type="nucleotide sequence ID" value="NZ_FMSV02000044.1"/>
</dbReference>
<dbReference type="PANTHER" id="PTHR35372:SF2">
    <property type="entry name" value="SF3 HELICASE DOMAIN-CONTAINING PROTEIN"/>
    <property type="match status" value="1"/>
</dbReference>
<protein>
    <recommendedName>
        <fullName evidence="5">SF3 helicase domain-containing protein</fullName>
    </recommendedName>
</protein>
<evidence type="ECO:0000256" key="4">
    <source>
        <dbReference type="SAM" id="MobiDB-lite"/>
    </source>
</evidence>
<evidence type="ECO:0000256" key="3">
    <source>
        <dbReference type="ARBA" id="ARBA00022840"/>
    </source>
</evidence>
<feature type="domain" description="SF3 helicase" evidence="5">
    <location>
        <begin position="509"/>
        <end position="664"/>
    </location>
</feature>
<dbReference type="InterPro" id="IPR014818">
    <property type="entry name" value="Phage/plasmid_primase_P4_C"/>
</dbReference>
<dbReference type="SUPFAM" id="SSF52540">
    <property type="entry name" value="P-loop containing nucleoside triphosphate hydrolases"/>
    <property type="match status" value="1"/>
</dbReference>
<keyword evidence="3" id="KW-0067">ATP-binding</keyword>
<dbReference type="GO" id="GO:0016787">
    <property type="term" value="F:hydrolase activity"/>
    <property type="evidence" value="ECO:0007669"/>
    <property type="project" value="UniProtKB-KW"/>
</dbReference>
<gene>
    <name evidence="6" type="ORF">MBHS_00164</name>
</gene>
<reference evidence="6 7" key="1">
    <citation type="submission" date="2016-10" db="EMBL/GenBank/DDBJ databases">
        <authorList>
            <person name="de Groot N.N."/>
        </authorList>
    </citation>
    <scope>NUCLEOTIDE SEQUENCE [LARGE SCALE GENOMIC DNA]</scope>
    <source>
        <strain evidence="6">MBHS1</strain>
    </source>
</reference>
<dbReference type="InterPro" id="IPR045455">
    <property type="entry name" value="NrS-1_pol-like_helicase"/>
</dbReference>
<dbReference type="InterPro" id="IPR027417">
    <property type="entry name" value="P-loop_NTPase"/>
</dbReference>
<evidence type="ECO:0000313" key="7">
    <source>
        <dbReference type="Proteomes" id="UP000236724"/>
    </source>
</evidence>
<dbReference type="SMART" id="SM00885">
    <property type="entry name" value="D5_N"/>
    <property type="match status" value="1"/>
</dbReference>
<keyword evidence="7" id="KW-1185">Reference proteome</keyword>
<evidence type="ECO:0000256" key="1">
    <source>
        <dbReference type="ARBA" id="ARBA00022741"/>
    </source>
</evidence>
<dbReference type="Pfam" id="PF08706">
    <property type="entry name" value="D5_N"/>
    <property type="match status" value="1"/>
</dbReference>